<dbReference type="SMART" id="SM00028">
    <property type="entry name" value="TPR"/>
    <property type="match status" value="3"/>
</dbReference>
<feature type="transmembrane region" description="Helical" evidence="2">
    <location>
        <begin position="211"/>
        <end position="228"/>
    </location>
</feature>
<evidence type="ECO:0000313" key="3">
    <source>
        <dbReference type="EMBL" id="TQM74553.1"/>
    </source>
</evidence>
<dbReference type="RefSeq" id="WP_229788612.1">
    <property type="nucleotide sequence ID" value="NZ_BMPV01000003.1"/>
</dbReference>
<dbReference type="Pfam" id="PF13181">
    <property type="entry name" value="TPR_8"/>
    <property type="match status" value="2"/>
</dbReference>
<gene>
    <name evidence="3" type="ORF">FHX40_1231</name>
</gene>
<feature type="transmembrane region" description="Helical" evidence="2">
    <location>
        <begin position="234"/>
        <end position="251"/>
    </location>
</feature>
<feature type="transmembrane region" description="Helical" evidence="2">
    <location>
        <begin position="304"/>
        <end position="326"/>
    </location>
</feature>
<feature type="transmembrane region" description="Helical" evidence="2">
    <location>
        <begin position="475"/>
        <end position="493"/>
    </location>
</feature>
<dbReference type="Gene3D" id="1.25.40.10">
    <property type="entry name" value="Tetratricopeptide repeat domain"/>
    <property type="match status" value="1"/>
</dbReference>
<dbReference type="EMBL" id="VFPQ01000001">
    <property type="protein sequence ID" value="TQM74553.1"/>
    <property type="molecule type" value="Genomic_DNA"/>
</dbReference>
<evidence type="ECO:0000256" key="1">
    <source>
        <dbReference type="SAM" id="MobiDB-lite"/>
    </source>
</evidence>
<keyword evidence="4" id="KW-1185">Reference proteome</keyword>
<comment type="caution">
    <text evidence="3">The sequence shown here is derived from an EMBL/GenBank/DDBJ whole genome shotgun (WGS) entry which is preliminary data.</text>
</comment>
<dbReference type="SUPFAM" id="SSF48452">
    <property type="entry name" value="TPR-like"/>
    <property type="match status" value="1"/>
</dbReference>
<sequence>MGSAGEGPEPCTGEPFVPPPSDRDDPRAWCMVAAARLAHDQPDPALDAARRAMSITPEADWSHRLASLALERLGRHDEAVAAAEDAVQLAPGSWAARLRLAAALRRTPGGWREAWAEAGLASRFAPDRPGPHLLLGDLCLLRGDHEQAIRSYRRALRRDGGHAETTAARVNLGLARLRWEPPAAYHDPAWPVDPCDTARSRDALVAWSRQVRLLLALAVAALTALTVAIGAHEWARPLGVLPLIPVALLTLRHARRVRTWAYLPAMFDRDPWLGMSVWVTVAVALAYAVAVAAGGPADGIDGALWAAVVGLALFSGVAMAVLRALVQIWRGRPLAALAEFAAADAHPTARRAAEVSLWLVAGRLWCLAAAPLLAVHVTGDPRAGLAALLVPIAFGYARLCAGGYGRAVAARDRGLLLAFGAVLFAAAALVGASLFTTGGAAPAAGVVEARLAAGSDGAATVAAPEETALSGPVTAALWSAAAALAAVPLAYAVRVATARWHGDPGATRATLTLVEPRGRPLPEDVMPSPDLDEQVRHAFTLSRGVVLVYVDESGPRALPVDAVAGVTDTGEIRLTVADEARQAAERDPRVTVHVTDPAGGRLWAEVRGVAFADGEEAVLRVTPTQVTVGEYPGRHQERAAIRG</sequence>
<evidence type="ECO:0000313" key="4">
    <source>
        <dbReference type="Proteomes" id="UP000319213"/>
    </source>
</evidence>
<feature type="transmembrane region" description="Helical" evidence="2">
    <location>
        <begin position="272"/>
        <end position="292"/>
    </location>
</feature>
<protein>
    <submittedName>
        <fullName evidence="3">Tetratricopeptide repeat protein</fullName>
    </submittedName>
</protein>
<dbReference type="AlphaFoldDB" id="A0A543IVF0"/>
<organism evidence="3 4">
    <name type="scientific">Thermopolyspora flexuosa</name>
    <dbReference type="NCBI Taxonomy" id="103836"/>
    <lineage>
        <taxon>Bacteria</taxon>
        <taxon>Bacillati</taxon>
        <taxon>Actinomycetota</taxon>
        <taxon>Actinomycetes</taxon>
        <taxon>Streptosporangiales</taxon>
        <taxon>Streptosporangiaceae</taxon>
        <taxon>Thermopolyspora</taxon>
    </lineage>
</organism>
<feature type="transmembrane region" description="Helical" evidence="2">
    <location>
        <begin position="355"/>
        <end position="377"/>
    </location>
</feature>
<feature type="transmembrane region" description="Helical" evidence="2">
    <location>
        <begin position="416"/>
        <end position="435"/>
    </location>
</feature>
<keyword evidence="2" id="KW-0472">Membrane</keyword>
<dbReference type="Proteomes" id="UP000319213">
    <property type="component" value="Unassembled WGS sequence"/>
</dbReference>
<name>A0A543IVF0_9ACTN</name>
<accession>A0A543IVF0</accession>
<proteinExistence type="predicted"/>
<dbReference type="SUPFAM" id="SSF50475">
    <property type="entry name" value="FMN-binding split barrel"/>
    <property type="match status" value="1"/>
</dbReference>
<reference evidence="3 4" key="1">
    <citation type="submission" date="2019-06" db="EMBL/GenBank/DDBJ databases">
        <title>Sequencing the genomes of 1000 actinobacteria strains.</title>
        <authorList>
            <person name="Klenk H.-P."/>
        </authorList>
    </citation>
    <scope>NUCLEOTIDE SEQUENCE [LARGE SCALE GENOMIC DNA]</scope>
    <source>
        <strain evidence="3 4">DSM 43186</strain>
    </source>
</reference>
<evidence type="ECO:0000256" key="2">
    <source>
        <dbReference type="SAM" id="Phobius"/>
    </source>
</evidence>
<keyword evidence="2" id="KW-0812">Transmembrane</keyword>
<feature type="transmembrane region" description="Helical" evidence="2">
    <location>
        <begin position="383"/>
        <end position="404"/>
    </location>
</feature>
<feature type="region of interest" description="Disordered" evidence="1">
    <location>
        <begin position="1"/>
        <end position="25"/>
    </location>
</feature>
<dbReference type="InterPro" id="IPR019734">
    <property type="entry name" value="TPR_rpt"/>
</dbReference>
<keyword evidence="2" id="KW-1133">Transmembrane helix</keyword>
<dbReference type="InterPro" id="IPR011990">
    <property type="entry name" value="TPR-like_helical_dom_sf"/>
</dbReference>